<evidence type="ECO:0000313" key="2">
    <source>
        <dbReference type="Proteomes" id="UP000095008"/>
    </source>
</evidence>
<proteinExistence type="predicted"/>
<evidence type="ECO:0000313" key="1">
    <source>
        <dbReference type="EMBL" id="OCX71399.1"/>
    </source>
</evidence>
<dbReference type="EMBL" id="LWRY01000135">
    <property type="protein sequence ID" value="OCX71399.1"/>
    <property type="molecule type" value="Genomic_DNA"/>
</dbReference>
<dbReference type="Proteomes" id="UP000095008">
    <property type="component" value="Unassembled WGS sequence"/>
</dbReference>
<name>A0A1C2I5X9_ACITH</name>
<reference evidence="1" key="1">
    <citation type="journal article" date="2016" name="Int. J. Mol. Sci.">
        <title>Comparative genomics of the extreme acidophile Acidithiobacillus thiooxidans reveals intraspecific divergence and niche adaptation.</title>
        <authorList>
            <person name="Zhang X."/>
            <person name="Feng X."/>
            <person name="Tao J."/>
            <person name="Ma L."/>
            <person name="Xiao Y."/>
            <person name="Liang Y."/>
            <person name="Liu X."/>
            <person name="Yin H."/>
        </authorList>
    </citation>
    <scope>NUCLEOTIDE SEQUENCE [LARGE SCALE GENOMIC DNA]</scope>
    <source>
        <strain evidence="1">DXS-W</strain>
    </source>
</reference>
<comment type="caution">
    <text evidence="1">The sequence shown here is derived from an EMBL/GenBank/DDBJ whole genome shotgun (WGS) entry which is preliminary data.</text>
</comment>
<sequence length="253" mass="28981">MTAIIHINKRKNGKNFAQASLQAADWIMRFGYSTKDILENHLFQPGQAQGLCRDLFARGWATEIDCHREGSRYIIVLTQAGYNAVRDEYDPSVEYPELDLQYCDFSRCQDFLLLQKATADNMRAGTIEQFWTPRMIRFQSGYPSPGVEWLMKDGDLISVDADTGCDYPWRHELCVNLAIRMGEENPRYERAALFATEYEIVQDYHTRLAAGNVLQIWDPADPTEVVPIGEIAVPDMKTKLVVYLTDLDQDIVI</sequence>
<protein>
    <submittedName>
        <fullName evidence="1">Uncharacterized protein</fullName>
    </submittedName>
</protein>
<dbReference type="AlphaFoldDB" id="A0A1C2I5X9"/>
<dbReference type="RefSeq" id="WP_065974568.1">
    <property type="nucleotide sequence ID" value="NZ_LWRY01000135.1"/>
</dbReference>
<dbReference type="OrthoDB" id="8881771at2"/>
<keyword evidence="2" id="KW-1185">Reference proteome</keyword>
<organism evidence="1 2">
    <name type="scientific">Acidithiobacillus thiooxidans</name>
    <name type="common">Thiobacillus thiooxidans</name>
    <dbReference type="NCBI Taxonomy" id="930"/>
    <lineage>
        <taxon>Bacteria</taxon>
        <taxon>Pseudomonadati</taxon>
        <taxon>Pseudomonadota</taxon>
        <taxon>Acidithiobacillia</taxon>
        <taxon>Acidithiobacillales</taxon>
        <taxon>Acidithiobacillaceae</taxon>
        <taxon>Acidithiobacillus</taxon>
    </lineage>
</organism>
<gene>
    <name evidence="1" type="ORF">A6M23_11915</name>
</gene>
<accession>A0A1C2I5X9</accession>